<evidence type="ECO:0000256" key="1">
    <source>
        <dbReference type="SAM" id="MobiDB-lite"/>
    </source>
</evidence>
<organism evidence="2">
    <name type="scientific">Rhodotorula toruloides</name>
    <name type="common">Yeast</name>
    <name type="synonym">Rhodosporidium toruloides</name>
    <dbReference type="NCBI Taxonomy" id="5286"/>
    <lineage>
        <taxon>Eukaryota</taxon>
        <taxon>Fungi</taxon>
        <taxon>Dikarya</taxon>
        <taxon>Basidiomycota</taxon>
        <taxon>Pucciniomycotina</taxon>
        <taxon>Microbotryomycetes</taxon>
        <taxon>Sporidiobolales</taxon>
        <taxon>Sporidiobolaceae</taxon>
        <taxon>Rhodotorula</taxon>
    </lineage>
</organism>
<name>A0A061B456_RHOTO</name>
<dbReference type="InterPro" id="IPR032675">
    <property type="entry name" value="LRR_dom_sf"/>
</dbReference>
<proteinExistence type="predicted"/>
<sequence>MSTSTEEADAAMSPAPAKSPTSLLDLPDELLARIFEFTTRDKRLWLPRPKGASRQDIDMLNPVRLNRRIRRICRPSVLRVTIPHDDDGVRLARILADRESRCSVVDLAIALYGTARLPFVSLAGFTNIRTLEIVFNTLSPEILMGLSSLSHLVSLELLGGNLSYRDADAEEPLDLRLAGSVRRLVVSRWEWSVYAEGNPRDAVIGLGQLETLDVKVNERFALDDTLPWRTLRELAVRSEPSLQAGVEDFLDGLDAACTANTPSRLPLRRLTLDFPLAKRPQDGFSHVELVKVLSSLAQTDVEELALQRLPLILADEEALSLPSVEWLALHELEYTVEGDEWQRTALGDLPTILSFFPNLRRLDVEKAEDSNPWPYQAVDNLECARDFPTFFALLYLLACQTEVTEIRIHEDRYSREVRWTREPEETEWSCEQYELETW</sequence>
<dbReference type="SUPFAM" id="SSF52047">
    <property type="entry name" value="RNI-like"/>
    <property type="match status" value="1"/>
</dbReference>
<accession>A0A061B456</accession>
<dbReference type="AlphaFoldDB" id="A0A061B456"/>
<dbReference type="EMBL" id="LK052944">
    <property type="protein sequence ID" value="CDR44719.1"/>
    <property type="molecule type" value="Genomic_DNA"/>
</dbReference>
<protein>
    <submittedName>
        <fullName evidence="2">RHTO0S09e07954g1_1</fullName>
    </submittedName>
</protein>
<dbReference type="Gene3D" id="3.80.10.10">
    <property type="entry name" value="Ribonuclease Inhibitor"/>
    <property type="match status" value="1"/>
</dbReference>
<evidence type="ECO:0000313" key="2">
    <source>
        <dbReference type="EMBL" id="CDR44719.1"/>
    </source>
</evidence>
<reference evidence="2" key="1">
    <citation type="journal article" date="2014" name="Genome Announc.">
        <title>Draft genome sequence of Rhodosporidium toruloides CECT1137, an oleaginous yeast of biotechnological interest.</title>
        <authorList>
            <person name="Morin N."/>
            <person name="Calcas X."/>
            <person name="Devillers H."/>
            <person name="Durrens P."/>
            <person name="Sherman D.J."/>
            <person name="Nicaud J.-M."/>
            <person name="Neuveglise C."/>
        </authorList>
    </citation>
    <scope>NUCLEOTIDE SEQUENCE</scope>
    <source>
        <strain evidence="2">CECT1137</strain>
    </source>
</reference>
<dbReference type="OrthoDB" id="2520339at2759"/>
<feature type="region of interest" description="Disordered" evidence="1">
    <location>
        <begin position="1"/>
        <end position="21"/>
    </location>
</feature>
<gene>
    <name evidence="2" type="ORF">RHTO0S_09e07954g</name>
</gene>